<dbReference type="RefSeq" id="WP_187057128.1">
    <property type="nucleotide sequence ID" value="NZ_CP060412.1"/>
</dbReference>
<dbReference type="EMBL" id="CP060412">
    <property type="protein sequence ID" value="QNK01669.1"/>
    <property type="molecule type" value="Genomic_DNA"/>
</dbReference>
<evidence type="ECO:0000313" key="1">
    <source>
        <dbReference type="EMBL" id="QNK01669.1"/>
    </source>
</evidence>
<reference evidence="1 2" key="1">
    <citation type="submission" date="2020-08" db="EMBL/GenBank/DDBJ databases">
        <title>Dyella sp. G9 isolated from forest soil.</title>
        <authorList>
            <person name="Fu J."/>
            <person name="Qiu L."/>
        </authorList>
    </citation>
    <scope>NUCLEOTIDE SEQUENCE [LARGE SCALE GENOMIC DNA]</scope>
    <source>
        <strain evidence="1 2">G9</strain>
    </source>
</reference>
<keyword evidence="2" id="KW-1185">Reference proteome</keyword>
<protein>
    <submittedName>
        <fullName evidence="1">Uncharacterized protein</fullName>
    </submittedName>
</protein>
<dbReference type="AlphaFoldDB" id="A0A7G8Q4G1"/>
<evidence type="ECO:0000313" key="2">
    <source>
        <dbReference type="Proteomes" id="UP000515873"/>
    </source>
</evidence>
<dbReference type="Proteomes" id="UP000515873">
    <property type="component" value="Chromosome"/>
</dbReference>
<accession>A0A7G8Q4G1</accession>
<sequence>MTLDGALETHFHRSPSLLGYRAFQNVLPSVLTSARIMAESSLMHFGSQMVEFLSAAKGDDALAGQATRQPLAESVPLVGNSIQHHFGQVAQIYQRKFRYMVASRQGTAVPLSTDLRTLNRAGQSMTSQNFVYLTMRKAALDLFNEVQMNLLRLDGHETAQIVTLSADSENNGRQIALVDGLELPTYLDLADEVFHPRSTAVVGAV</sequence>
<proteinExistence type="predicted"/>
<gene>
    <name evidence="1" type="ORF">H8F01_00365</name>
</gene>
<organism evidence="1 2">
    <name type="scientific">Dyella telluris</name>
    <dbReference type="NCBI Taxonomy" id="2763498"/>
    <lineage>
        <taxon>Bacteria</taxon>
        <taxon>Pseudomonadati</taxon>
        <taxon>Pseudomonadota</taxon>
        <taxon>Gammaproteobacteria</taxon>
        <taxon>Lysobacterales</taxon>
        <taxon>Rhodanobacteraceae</taxon>
        <taxon>Dyella</taxon>
    </lineage>
</organism>
<dbReference type="KEGG" id="dtl:H8F01_00365"/>
<name>A0A7G8Q4G1_9GAMM</name>